<dbReference type="GO" id="GO:0070492">
    <property type="term" value="F:oligosaccharide binding"/>
    <property type="evidence" value="ECO:0007669"/>
    <property type="project" value="TreeGrafter"/>
</dbReference>
<dbReference type="GO" id="GO:0005975">
    <property type="term" value="P:carbohydrate metabolic process"/>
    <property type="evidence" value="ECO:0007669"/>
    <property type="project" value="InterPro"/>
</dbReference>
<dbReference type="Gene3D" id="3.10.350.10">
    <property type="entry name" value="LysM domain"/>
    <property type="match status" value="2"/>
</dbReference>
<dbReference type="Gene3D" id="3.10.50.10">
    <property type="match status" value="1"/>
</dbReference>
<protein>
    <submittedName>
        <fullName evidence="5">LysM peptidoglycan-binding domain-containing protein</fullName>
    </submittedName>
</protein>
<dbReference type="Pfam" id="PF01476">
    <property type="entry name" value="LysM"/>
    <property type="match status" value="2"/>
</dbReference>
<feature type="domain" description="LysM" evidence="3">
    <location>
        <begin position="51"/>
        <end position="96"/>
    </location>
</feature>
<proteinExistence type="predicted"/>
<feature type="domain" description="LysM" evidence="3">
    <location>
        <begin position="2"/>
        <end position="46"/>
    </location>
</feature>
<evidence type="ECO:0000313" key="5">
    <source>
        <dbReference type="EMBL" id="HIU42968.1"/>
    </source>
</evidence>
<dbReference type="SUPFAM" id="SSF54106">
    <property type="entry name" value="LysM domain"/>
    <property type="match status" value="2"/>
</dbReference>
<reference evidence="5" key="1">
    <citation type="submission" date="2020-10" db="EMBL/GenBank/DDBJ databases">
        <authorList>
            <person name="Gilroy R."/>
        </authorList>
    </citation>
    <scope>NUCLEOTIDE SEQUENCE</scope>
    <source>
        <strain evidence="5">CHK191-8634</strain>
    </source>
</reference>
<dbReference type="InterPro" id="IPR029070">
    <property type="entry name" value="Chitinase_insertion_sf"/>
</dbReference>
<dbReference type="InterPro" id="IPR011583">
    <property type="entry name" value="Chitinase_II/V-like_cat"/>
</dbReference>
<dbReference type="EMBL" id="DVMR01000015">
    <property type="protein sequence ID" value="HIU42968.1"/>
    <property type="molecule type" value="Genomic_DNA"/>
</dbReference>
<dbReference type="Proteomes" id="UP000824073">
    <property type="component" value="Unassembled WGS sequence"/>
</dbReference>
<dbReference type="GO" id="GO:0008061">
    <property type="term" value="F:chitin binding"/>
    <property type="evidence" value="ECO:0007669"/>
    <property type="project" value="InterPro"/>
</dbReference>
<reference evidence="5" key="2">
    <citation type="journal article" date="2021" name="PeerJ">
        <title>Extensive microbial diversity within the chicken gut microbiome revealed by metagenomics and culture.</title>
        <authorList>
            <person name="Gilroy R."/>
            <person name="Ravi A."/>
            <person name="Getino M."/>
            <person name="Pursley I."/>
            <person name="Horton D.L."/>
            <person name="Alikhan N.F."/>
            <person name="Baker D."/>
            <person name="Gharbi K."/>
            <person name="Hall N."/>
            <person name="Watson M."/>
            <person name="Adriaenssens E.M."/>
            <person name="Foster-Nyarko E."/>
            <person name="Jarju S."/>
            <person name="Secka A."/>
            <person name="Antonio M."/>
            <person name="Oren A."/>
            <person name="Chaudhuri R.R."/>
            <person name="La Ragione R."/>
            <person name="Hildebrand F."/>
            <person name="Pallen M.J."/>
        </authorList>
    </citation>
    <scope>NUCLEOTIDE SEQUENCE</scope>
    <source>
        <strain evidence="5">CHK191-8634</strain>
    </source>
</reference>
<gene>
    <name evidence="5" type="ORF">IAB67_01570</name>
</gene>
<dbReference type="CDD" id="cd02874">
    <property type="entry name" value="GH18_CFLE_spore_hydrolase"/>
    <property type="match status" value="1"/>
</dbReference>
<organism evidence="5 6">
    <name type="scientific">Candidatus Ventrousia excrementavium</name>
    <dbReference type="NCBI Taxonomy" id="2840961"/>
    <lineage>
        <taxon>Bacteria</taxon>
        <taxon>Bacillati</taxon>
        <taxon>Bacillota</taxon>
        <taxon>Clostridia</taxon>
        <taxon>Eubacteriales</taxon>
        <taxon>Clostridiaceae</taxon>
        <taxon>Clostridiaceae incertae sedis</taxon>
        <taxon>Candidatus Ventrousia</taxon>
    </lineage>
</organism>
<dbReference type="GO" id="GO:0012505">
    <property type="term" value="C:endomembrane system"/>
    <property type="evidence" value="ECO:0007669"/>
    <property type="project" value="TreeGrafter"/>
</dbReference>
<dbReference type="PROSITE" id="PS51910">
    <property type="entry name" value="GH18_2"/>
    <property type="match status" value="1"/>
</dbReference>
<dbReference type="CDD" id="cd00118">
    <property type="entry name" value="LysM"/>
    <property type="match status" value="2"/>
</dbReference>
<evidence type="ECO:0000256" key="1">
    <source>
        <dbReference type="ARBA" id="ARBA00022801"/>
    </source>
</evidence>
<dbReference type="InterPro" id="IPR018392">
    <property type="entry name" value="LysM"/>
</dbReference>
<dbReference type="SMART" id="SM00636">
    <property type="entry name" value="Glyco_18"/>
    <property type="match status" value="1"/>
</dbReference>
<dbReference type="Pfam" id="PF00704">
    <property type="entry name" value="Glyco_hydro_18"/>
    <property type="match status" value="1"/>
</dbReference>
<dbReference type="Gene3D" id="3.20.20.80">
    <property type="entry name" value="Glycosidases"/>
    <property type="match status" value="1"/>
</dbReference>
<evidence type="ECO:0000256" key="2">
    <source>
        <dbReference type="ARBA" id="ARBA00023295"/>
    </source>
</evidence>
<dbReference type="PANTHER" id="PTHR46066">
    <property type="entry name" value="CHITINASE DOMAIN-CONTAINING PROTEIN 1 FAMILY MEMBER"/>
    <property type="match status" value="1"/>
</dbReference>
<evidence type="ECO:0000259" key="4">
    <source>
        <dbReference type="PROSITE" id="PS51910"/>
    </source>
</evidence>
<name>A0A9D1ISW8_9CLOT</name>
<dbReference type="InterPro" id="IPR001223">
    <property type="entry name" value="Glyco_hydro18_cat"/>
</dbReference>
<dbReference type="GO" id="GO:0016798">
    <property type="term" value="F:hydrolase activity, acting on glycosyl bonds"/>
    <property type="evidence" value="ECO:0007669"/>
    <property type="project" value="UniProtKB-KW"/>
</dbReference>
<evidence type="ECO:0000313" key="6">
    <source>
        <dbReference type="Proteomes" id="UP000824073"/>
    </source>
</evidence>
<comment type="caution">
    <text evidence="5">The sequence shown here is derived from an EMBL/GenBank/DDBJ whole genome shotgun (WGS) entry which is preliminary data.</text>
</comment>
<dbReference type="PROSITE" id="PS51782">
    <property type="entry name" value="LYSM"/>
    <property type="match status" value="2"/>
</dbReference>
<dbReference type="SMART" id="SM00257">
    <property type="entry name" value="LysM"/>
    <property type="match status" value="2"/>
</dbReference>
<keyword evidence="1" id="KW-0378">Hydrolase</keyword>
<dbReference type="AlphaFoldDB" id="A0A9D1ISW8"/>
<accession>A0A9D1ISW8</accession>
<dbReference type="InterPro" id="IPR017853">
    <property type="entry name" value="GH"/>
</dbReference>
<evidence type="ECO:0000259" key="3">
    <source>
        <dbReference type="PROSITE" id="PS51782"/>
    </source>
</evidence>
<feature type="domain" description="GH18" evidence="4">
    <location>
        <begin position="106"/>
        <end position="427"/>
    </location>
</feature>
<keyword evidence="2" id="KW-0326">Glycosidase</keyword>
<dbReference type="PANTHER" id="PTHR46066:SF2">
    <property type="entry name" value="CHITINASE DOMAIN-CONTAINING PROTEIN 1"/>
    <property type="match status" value="1"/>
</dbReference>
<sequence length="427" mass="47585">MVIHVVQSGETVRDIARQYGVSSQRIISDNAIADETRLVVGQALVILQPETVHIVRAGETLYSIAQQYGTTVMSLWQNNPWLAQSGGLRPGDGLVVQFQGQKRRTLTLGGYAYPYVNLDILKRALPYLTTLTLFGYGFNEDGGLIGIDDQSLIDLAYQYQTAPVMLISSITEDGSFSSQRASLLFQNTELQKQVSDAILSVMLRKGYMGLTVDFEFIEADDAAGYLAFIEQLHAKLSPYGLFVTTDLAPKTSADQPGLLYEAHDYAAIGAASDQVLLMTYEWGYTYGPPMAVAPIDKVRQVVEYAVTEIPPEKILMGLPNYGYDWTLPYEQGKSRAISIGNQYAVELAARHGAEIFFDEQAQTPFFNYTGRDGAEHVVWFEDARSILAKLDLMDAFALRGGEYWNLMRPFEQNWALVNALYNIRKIV</sequence>
<dbReference type="InterPro" id="IPR036779">
    <property type="entry name" value="LysM_dom_sf"/>
</dbReference>
<dbReference type="InterPro" id="IPR041704">
    <property type="entry name" value="CFLE_GH18"/>
</dbReference>
<dbReference type="SUPFAM" id="SSF51445">
    <property type="entry name" value="(Trans)glycosidases"/>
    <property type="match status" value="1"/>
</dbReference>